<dbReference type="RefSeq" id="WP_154419509.1">
    <property type="nucleotide sequence ID" value="NZ_VUNS01000020.1"/>
</dbReference>
<keyword evidence="3" id="KW-1185">Reference proteome</keyword>
<dbReference type="Proteomes" id="UP000435649">
    <property type="component" value="Unassembled WGS sequence"/>
</dbReference>
<name>A0A844G6G1_9BACT</name>
<organism evidence="2 3">
    <name type="scientific">Victivallis lenta</name>
    <dbReference type="NCBI Taxonomy" id="2606640"/>
    <lineage>
        <taxon>Bacteria</taxon>
        <taxon>Pseudomonadati</taxon>
        <taxon>Lentisphaerota</taxon>
        <taxon>Lentisphaeria</taxon>
        <taxon>Victivallales</taxon>
        <taxon>Victivallaceae</taxon>
        <taxon>Victivallis</taxon>
    </lineage>
</organism>
<reference evidence="2 3" key="1">
    <citation type="submission" date="2019-08" db="EMBL/GenBank/DDBJ databases">
        <title>In-depth cultivation of the pig gut microbiome towards novel bacterial diversity and tailored functional studies.</title>
        <authorList>
            <person name="Wylensek D."/>
            <person name="Hitch T.C.A."/>
            <person name="Clavel T."/>
        </authorList>
    </citation>
    <scope>NUCLEOTIDE SEQUENCE [LARGE SCALE GENOMIC DNA]</scope>
    <source>
        <strain evidence="2 3">BBE-744-WT-12</strain>
    </source>
</reference>
<comment type="caution">
    <text evidence="2">The sequence shown here is derived from an EMBL/GenBank/DDBJ whole genome shotgun (WGS) entry which is preliminary data.</text>
</comment>
<evidence type="ECO:0000313" key="2">
    <source>
        <dbReference type="EMBL" id="MST98554.1"/>
    </source>
</evidence>
<dbReference type="EMBL" id="VUNS01000020">
    <property type="protein sequence ID" value="MST98554.1"/>
    <property type="molecule type" value="Genomic_DNA"/>
</dbReference>
<sequence>MVRISSADTRRLHGSSGTGRTGHPGAGADMTPDNADRNLHDPVFRNWSGKSHFEPAIRFEIHKKIKPSFFTIYHASRKNQLPFPVYRRLSLKIGGAVLL</sequence>
<protein>
    <submittedName>
        <fullName evidence="2">Uncharacterized protein</fullName>
    </submittedName>
</protein>
<dbReference type="AlphaFoldDB" id="A0A844G6G1"/>
<accession>A0A844G6G1</accession>
<evidence type="ECO:0000256" key="1">
    <source>
        <dbReference type="SAM" id="MobiDB-lite"/>
    </source>
</evidence>
<gene>
    <name evidence="2" type="ORF">FYJ85_16065</name>
</gene>
<feature type="region of interest" description="Disordered" evidence="1">
    <location>
        <begin position="1"/>
        <end position="41"/>
    </location>
</feature>
<proteinExistence type="predicted"/>
<evidence type="ECO:0000313" key="3">
    <source>
        <dbReference type="Proteomes" id="UP000435649"/>
    </source>
</evidence>
<feature type="compositionally biased region" description="Gly residues" evidence="1">
    <location>
        <begin position="16"/>
        <end position="25"/>
    </location>
</feature>